<reference evidence="8" key="1">
    <citation type="submission" date="2025-08" db="UniProtKB">
        <authorList>
            <consortium name="RefSeq"/>
        </authorList>
    </citation>
    <scope>IDENTIFICATION</scope>
</reference>
<gene>
    <name evidence="8" type="primary">LOC100902834</name>
</gene>
<evidence type="ECO:0000256" key="5">
    <source>
        <dbReference type="SAM" id="Phobius"/>
    </source>
</evidence>
<dbReference type="InterPro" id="IPR020846">
    <property type="entry name" value="MFS_dom"/>
</dbReference>
<dbReference type="GO" id="GO:0016020">
    <property type="term" value="C:membrane"/>
    <property type="evidence" value="ECO:0007669"/>
    <property type="project" value="UniProtKB-SubCell"/>
</dbReference>
<keyword evidence="2 5" id="KW-0812">Transmembrane</keyword>
<feature type="transmembrane region" description="Helical" evidence="5">
    <location>
        <begin position="393"/>
        <end position="412"/>
    </location>
</feature>
<evidence type="ECO:0000259" key="6">
    <source>
        <dbReference type="PROSITE" id="PS50850"/>
    </source>
</evidence>
<dbReference type="AlphaFoldDB" id="A0AAJ6QRR4"/>
<evidence type="ECO:0000313" key="7">
    <source>
        <dbReference type="Proteomes" id="UP000694867"/>
    </source>
</evidence>
<dbReference type="PROSITE" id="PS50850">
    <property type="entry name" value="MFS"/>
    <property type="match status" value="1"/>
</dbReference>
<dbReference type="InterPro" id="IPR005828">
    <property type="entry name" value="MFS_sugar_transport-like"/>
</dbReference>
<feature type="transmembrane region" description="Helical" evidence="5">
    <location>
        <begin position="337"/>
        <end position="358"/>
    </location>
</feature>
<evidence type="ECO:0000256" key="3">
    <source>
        <dbReference type="ARBA" id="ARBA00022989"/>
    </source>
</evidence>
<dbReference type="GeneID" id="100902834"/>
<keyword evidence="7" id="KW-1185">Reference proteome</keyword>
<feature type="transmembrane region" description="Helical" evidence="5">
    <location>
        <begin position="216"/>
        <end position="237"/>
    </location>
</feature>
<feature type="transmembrane region" description="Helical" evidence="5">
    <location>
        <begin position="364"/>
        <end position="386"/>
    </location>
</feature>
<dbReference type="InterPro" id="IPR036259">
    <property type="entry name" value="MFS_trans_sf"/>
</dbReference>
<evidence type="ECO:0000256" key="1">
    <source>
        <dbReference type="ARBA" id="ARBA00004141"/>
    </source>
</evidence>
<evidence type="ECO:0000313" key="8">
    <source>
        <dbReference type="RefSeq" id="XP_003741820.2"/>
    </source>
</evidence>
<sequence length="542" mass="61075">MVDVNKVVDKIGCWHVPVFLLIILRSWPLNFHILLLSFAAPSRQDHWCARPENFTEIYSTQEWKDLAIPVVNGKYSRCLVRKFEEFEGKINFLNETQKCSSWEFDTTYYDWTLVREFEMVCDRSWYVSASQSAFMAGIMVGNVIFAKIADRYGRRKSVLWSTLLILVSGTVTVFCRDYWSFNVARFATSIACGAYQCTVISIMMESLSANKRMWAMLSSLGWTSGSLILPWTAYFLPNWNHQQMLYAASAIPCLVVWYFLPESPRWLLASGRVDKAEKSMADVIRKNKVKDIDLDTMFADYRQQLGLEKGSKIDPGSISNPTYGDLFRGPKMRFRTFCILIMYFANRLLMFHLTFFSARMGGNPFWGFTLVTILTTPADVLTVFFIRYVKRRPSMFASFVGTGVFIVALLPFGEESFMARVILCTLAKILNTMGASILGVFASESFPTVVRAMGIGSAYTASRIGAMFSPFFKELTDFAGQGASAGLSASIAILGAISALNLPETLNKMLPDALADVDPEVYAPVKGIIKERDQSRGQEEAI</sequence>
<feature type="transmembrane region" description="Helical" evidence="5">
    <location>
        <begin position="478"/>
        <end position="500"/>
    </location>
</feature>
<feature type="transmembrane region" description="Helical" evidence="5">
    <location>
        <begin position="158"/>
        <end position="179"/>
    </location>
</feature>
<dbReference type="PANTHER" id="PTHR24064">
    <property type="entry name" value="SOLUTE CARRIER FAMILY 22 MEMBER"/>
    <property type="match status" value="1"/>
</dbReference>
<feature type="transmembrane region" description="Helical" evidence="5">
    <location>
        <begin position="125"/>
        <end position="146"/>
    </location>
</feature>
<accession>A0AAJ6QRR4</accession>
<evidence type="ECO:0000256" key="4">
    <source>
        <dbReference type="ARBA" id="ARBA00023136"/>
    </source>
</evidence>
<keyword evidence="3 5" id="KW-1133">Transmembrane helix</keyword>
<protein>
    <submittedName>
        <fullName evidence="8">Organic cation transporter protein</fullName>
    </submittedName>
</protein>
<dbReference type="GO" id="GO:0022857">
    <property type="term" value="F:transmembrane transporter activity"/>
    <property type="evidence" value="ECO:0007669"/>
    <property type="project" value="InterPro"/>
</dbReference>
<dbReference type="Proteomes" id="UP000694867">
    <property type="component" value="Unplaced"/>
</dbReference>
<organism evidence="7 8">
    <name type="scientific">Galendromus occidentalis</name>
    <name type="common">western predatory mite</name>
    <dbReference type="NCBI Taxonomy" id="34638"/>
    <lineage>
        <taxon>Eukaryota</taxon>
        <taxon>Metazoa</taxon>
        <taxon>Ecdysozoa</taxon>
        <taxon>Arthropoda</taxon>
        <taxon>Chelicerata</taxon>
        <taxon>Arachnida</taxon>
        <taxon>Acari</taxon>
        <taxon>Parasitiformes</taxon>
        <taxon>Mesostigmata</taxon>
        <taxon>Gamasina</taxon>
        <taxon>Phytoseioidea</taxon>
        <taxon>Phytoseiidae</taxon>
        <taxon>Typhlodrominae</taxon>
        <taxon>Galendromus</taxon>
    </lineage>
</organism>
<comment type="subcellular location">
    <subcellularLocation>
        <location evidence="1">Membrane</location>
        <topology evidence="1">Multi-pass membrane protein</topology>
    </subcellularLocation>
</comment>
<evidence type="ECO:0000256" key="2">
    <source>
        <dbReference type="ARBA" id="ARBA00022692"/>
    </source>
</evidence>
<name>A0AAJ6QRR4_9ACAR</name>
<proteinExistence type="predicted"/>
<dbReference type="Pfam" id="PF00083">
    <property type="entry name" value="Sugar_tr"/>
    <property type="match status" value="1"/>
</dbReference>
<dbReference type="KEGG" id="goe:100902834"/>
<dbReference type="RefSeq" id="XP_003741820.2">
    <property type="nucleotide sequence ID" value="XM_003741772.2"/>
</dbReference>
<dbReference type="Gene3D" id="1.20.1250.20">
    <property type="entry name" value="MFS general substrate transporter like domains"/>
    <property type="match status" value="1"/>
</dbReference>
<feature type="domain" description="Major facilitator superfamily (MFS) profile" evidence="6">
    <location>
        <begin position="18"/>
        <end position="507"/>
    </location>
</feature>
<dbReference type="SUPFAM" id="SSF103473">
    <property type="entry name" value="MFS general substrate transporter"/>
    <property type="match status" value="1"/>
</dbReference>
<keyword evidence="4 5" id="KW-0472">Membrane</keyword>